<evidence type="ECO:0000313" key="3">
    <source>
        <dbReference type="Proteomes" id="UP000203229"/>
    </source>
</evidence>
<sequence length="176" mass="20960">MSIFSAAGWLLGIPPKEQREARKEWERKQWRYTSKKIDEINAKQDKLNKDYENFAIYGSVLTKSFPVEFFNEENNDLVDKVIDKFINDYSNAYDNLKDIGEKIDLGIKYTQIWKKKKSLYDIENILKEIEKEEKEQLNYINVSNSNKDIDKEIEVLKLQKEILELKAQLAEKDKER</sequence>
<dbReference type="AlphaFoldDB" id="A0A222EP86"/>
<keyword evidence="3" id="KW-1185">Reference proteome</keyword>
<dbReference type="RefSeq" id="WP_094048915.1">
    <property type="nucleotide sequence ID" value="NZ_CP022535.1"/>
</dbReference>
<name>A0A222EP86_9MOLU</name>
<accession>A0A222EP86</accession>
<organism evidence="2 3">
    <name type="scientific">Spiroplasma corruscae</name>
    <dbReference type="NCBI Taxonomy" id="216934"/>
    <lineage>
        <taxon>Bacteria</taxon>
        <taxon>Bacillati</taxon>
        <taxon>Mycoplasmatota</taxon>
        <taxon>Mollicutes</taxon>
        <taxon>Entomoplasmatales</taxon>
        <taxon>Spiroplasmataceae</taxon>
        <taxon>Spiroplasma</taxon>
    </lineage>
</organism>
<dbReference type="EMBL" id="CP022535">
    <property type="protein sequence ID" value="ASP28307.1"/>
    <property type="molecule type" value="Genomic_DNA"/>
</dbReference>
<evidence type="ECO:0000313" key="2">
    <source>
        <dbReference type="EMBL" id="ASP28307.1"/>
    </source>
</evidence>
<reference evidence="2 3" key="1">
    <citation type="submission" date="2017-07" db="EMBL/GenBank/DDBJ databases">
        <title>Complete genome sequence of Spiroplasma corruscae EC-1 (DSM 19793).</title>
        <authorList>
            <person name="Tsai Y.-M."/>
            <person name="Lo W.-S."/>
            <person name="Kuo C.-H."/>
        </authorList>
    </citation>
    <scope>NUCLEOTIDE SEQUENCE [LARGE SCALE GENOMIC DNA]</scope>
    <source>
        <strain evidence="2 3">EC-1</strain>
    </source>
</reference>
<dbReference type="OrthoDB" id="9991290at2"/>
<gene>
    <name evidence="2" type="ORF">SCORR_v1c05350</name>
</gene>
<dbReference type="Proteomes" id="UP000203229">
    <property type="component" value="Chromosome"/>
</dbReference>
<feature type="coiled-coil region" evidence="1">
    <location>
        <begin position="115"/>
        <end position="175"/>
    </location>
</feature>
<protein>
    <submittedName>
        <fullName evidence="2">Uncharacterized protein</fullName>
    </submittedName>
</protein>
<dbReference type="KEGG" id="scou:SCORR_v1c05350"/>
<evidence type="ECO:0000256" key="1">
    <source>
        <dbReference type="SAM" id="Coils"/>
    </source>
</evidence>
<keyword evidence="1" id="KW-0175">Coiled coil</keyword>
<proteinExistence type="predicted"/>